<dbReference type="Proteomes" id="UP001460270">
    <property type="component" value="Unassembled WGS sequence"/>
</dbReference>
<dbReference type="AlphaFoldDB" id="A0AAW0MHE5"/>
<protein>
    <recommendedName>
        <fullName evidence="3">Secreted protein</fullName>
    </recommendedName>
</protein>
<reference evidence="2" key="1">
    <citation type="submission" date="2024-04" db="EMBL/GenBank/DDBJ databases">
        <title>Salinicola lusitanus LLJ914,a marine bacterium isolated from the Okinawa Trough.</title>
        <authorList>
            <person name="Li J."/>
        </authorList>
    </citation>
    <scope>NUCLEOTIDE SEQUENCE [LARGE SCALE GENOMIC DNA]</scope>
</reference>
<proteinExistence type="predicted"/>
<organism evidence="1 2">
    <name type="scientific">Mugilogobius chulae</name>
    <name type="common">yellowstripe goby</name>
    <dbReference type="NCBI Taxonomy" id="88201"/>
    <lineage>
        <taxon>Eukaryota</taxon>
        <taxon>Metazoa</taxon>
        <taxon>Chordata</taxon>
        <taxon>Craniata</taxon>
        <taxon>Vertebrata</taxon>
        <taxon>Euteleostomi</taxon>
        <taxon>Actinopterygii</taxon>
        <taxon>Neopterygii</taxon>
        <taxon>Teleostei</taxon>
        <taxon>Neoteleostei</taxon>
        <taxon>Acanthomorphata</taxon>
        <taxon>Gobiaria</taxon>
        <taxon>Gobiiformes</taxon>
        <taxon>Gobioidei</taxon>
        <taxon>Gobiidae</taxon>
        <taxon>Gobionellinae</taxon>
        <taxon>Mugilogobius</taxon>
    </lineage>
</organism>
<accession>A0AAW0MHE5</accession>
<evidence type="ECO:0000313" key="2">
    <source>
        <dbReference type="Proteomes" id="UP001460270"/>
    </source>
</evidence>
<keyword evidence="2" id="KW-1185">Reference proteome</keyword>
<evidence type="ECO:0008006" key="3">
    <source>
        <dbReference type="Google" id="ProtNLM"/>
    </source>
</evidence>
<sequence length="68" mass="7861">MHMAIVNWKSMFVYSTCCTGCILPVWSRYKCYSHSRETDCIGDYQWSLQPSPAYCCLSTVFGSMDTRN</sequence>
<evidence type="ECO:0000313" key="1">
    <source>
        <dbReference type="EMBL" id="KAK7878376.1"/>
    </source>
</evidence>
<dbReference type="EMBL" id="JBBPFD010000530">
    <property type="protein sequence ID" value="KAK7878376.1"/>
    <property type="molecule type" value="Genomic_DNA"/>
</dbReference>
<name>A0AAW0MHE5_9GOBI</name>
<comment type="caution">
    <text evidence="1">The sequence shown here is derived from an EMBL/GenBank/DDBJ whole genome shotgun (WGS) entry which is preliminary data.</text>
</comment>
<gene>
    <name evidence="1" type="ORF">WMY93_031006</name>
</gene>